<name>A0ABS4J6T8_9BACL</name>
<comment type="similarity">
    <text evidence="6">Belongs to the drug/metabolite transporter (DMT) superfamily. Small multidrug resistance (SMR) (TC 2.A.7.1) family.</text>
</comment>
<evidence type="ECO:0000256" key="2">
    <source>
        <dbReference type="ARBA" id="ARBA00022475"/>
    </source>
</evidence>
<dbReference type="RefSeq" id="WP_245376068.1">
    <property type="nucleotide sequence ID" value="NZ_JAGGLB010000035.1"/>
</dbReference>
<dbReference type="InterPro" id="IPR045324">
    <property type="entry name" value="Small_multidrug_res"/>
</dbReference>
<evidence type="ECO:0000313" key="8">
    <source>
        <dbReference type="EMBL" id="MBP1995538.1"/>
    </source>
</evidence>
<accession>A0ABS4J6T8</accession>
<feature type="transmembrane region" description="Helical" evidence="7">
    <location>
        <begin position="44"/>
        <end position="62"/>
    </location>
</feature>
<feature type="transmembrane region" description="Helical" evidence="7">
    <location>
        <begin position="98"/>
        <end position="118"/>
    </location>
</feature>
<keyword evidence="2" id="KW-1003">Cell membrane</keyword>
<comment type="caution">
    <text evidence="8">The sequence shown here is derived from an EMBL/GenBank/DDBJ whole genome shotgun (WGS) entry which is preliminary data.</text>
</comment>
<evidence type="ECO:0000256" key="7">
    <source>
        <dbReference type="SAM" id="Phobius"/>
    </source>
</evidence>
<keyword evidence="5 7" id="KW-0472">Membrane</keyword>
<dbReference type="Gene3D" id="1.10.3730.20">
    <property type="match status" value="1"/>
</dbReference>
<dbReference type="Pfam" id="PF00893">
    <property type="entry name" value="Multi_Drug_Res"/>
    <property type="match status" value="1"/>
</dbReference>
<keyword evidence="3 6" id="KW-0812">Transmembrane</keyword>
<proteinExistence type="inferred from homology"/>
<protein>
    <submittedName>
        <fullName evidence="8">Paired small multidrug resistance pump</fullName>
    </submittedName>
</protein>
<evidence type="ECO:0000256" key="1">
    <source>
        <dbReference type="ARBA" id="ARBA00004651"/>
    </source>
</evidence>
<sequence>MSDKIPLEKTDKKDKVISKNKAWLYVALGGALEIVWASGFKYEAVPQILVLISLLTSFDLIIRATKVLPVGTVYAVFAGLGTVGTVIVEAIAEGSISAAKIGLILMLLLFIFGLKLTAGKEGIR</sequence>
<evidence type="ECO:0000313" key="9">
    <source>
        <dbReference type="Proteomes" id="UP001519287"/>
    </source>
</evidence>
<keyword evidence="9" id="KW-1185">Reference proteome</keyword>
<dbReference type="Proteomes" id="UP001519287">
    <property type="component" value="Unassembled WGS sequence"/>
</dbReference>
<dbReference type="PANTHER" id="PTHR30561">
    <property type="entry name" value="SMR FAMILY PROTON-DEPENDENT DRUG EFFLUX TRANSPORTER SUGE"/>
    <property type="match status" value="1"/>
</dbReference>
<reference evidence="8 9" key="1">
    <citation type="submission" date="2021-03" db="EMBL/GenBank/DDBJ databases">
        <title>Genomic Encyclopedia of Type Strains, Phase IV (KMG-IV): sequencing the most valuable type-strain genomes for metagenomic binning, comparative biology and taxonomic classification.</title>
        <authorList>
            <person name="Goeker M."/>
        </authorList>
    </citation>
    <scope>NUCLEOTIDE SEQUENCE [LARGE SCALE GENOMIC DNA]</scope>
    <source>
        <strain evidence="8 9">DSM 26048</strain>
    </source>
</reference>
<feature type="transmembrane region" description="Helical" evidence="7">
    <location>
        <begin position="22"/>
        <end position="38"/>
    </location>
</feature>
<gene>
    <name evidence="8" type="ORF">J2Z66_007180</name>
</gene>
<keyword evidence="4 7" id="KW-1133">Transmembrane helix</keyword>
<comment type="subcellular location">
    <subcellularLocation>
        <location evidence="1 6">Cell membrane</location>
        <topology evidence="1 6">Multi-pass membrane protein</topology>
    </subcellularLocation>
</comment>
<organism evidence="8 9">
    <name type="scientific">Paenibacillus eucommiae</name>
    <dbReference type="NCBI Taxonomy" id="1355755"/>
    <lineage>
        <taxon>Bacteria</taxon>
        <taxon>Bacillati</taxon>
        <taxon>Bacillota</taxon>
        <taxon>Bacilli</taxon>
        <taxon>Bacillales</taxon>
        <taxon>Paenibacillaceae</taxon>
        <taxon>Paenibacillus</taxon>
    </lineage>
</organism>
<evidence type="ECO:0000256" key="5">
    <source>
        <dbReference type="ARBA" id="ARBA00023136"/>
    </source>
</evidence>
<evidence type="ECO:0000256" key="6">
    <source>
        <dbReference type="RuleBase" id="RU003942"/>
    </source>
</evidence>
<dbReference type="PANTHER" id="PTHR30561:SF7">
    <property type="entry name" value="GUANIDINIUM EFFLUX SYSTEM SUBUNIT GDNC-RELATED"/>
    <property type="match status" value="1"/>
</dbReference>
<dbReference type="InterPro" id="IPR000390">
    <property type="entry name" value="Small_drug/metabolite_transptr"/>
</dbReference>
<evidence type="ECO:0000256" key="4">
    <source>
        <dbReference type="ARBA" id="ARBA00022989"/>
    </source>
</evidence>
<evidence type="ECO:0000256" key="3">
    <source>
        <dbReference type="ARBA" id="ARBA00022692"/>
    </source>
</evidence>
<feature type="transmembrane region" description="Helical" evidence="7">
    <location>
        <begin position="74"/>
        <end position="92"/>
    </location>
</feature>
<dbReference type="EMBL" id="JAGGLB010000035">
    <property type="protein sequence ID" value="MBP1995538.1"/>
    <property type="molecule type" value="Genomic_DNA"/>
</dbReference>